<dbReference type="AlphaFoldDB" id="A0A5A7TTV9"/>
<dbReference type="InterPro" id="IPR057670">
    <property type="entry name" value="SH3_retrovirus"/>
</dbReference>
<comment type="caution">
    <text evidence="2">The sequence shown here is derived from an EMBL/GenBank/DDBJ whole genome shotgun (WGS) entry which is preliminary data.</text>
</comment>
<protein>
    <submittedName>
        <fullName evidence="2">Gag-pol polyprotein</fullName>
    </submittedName>
</protein>
<gene>
    <name evidence="2" type="ORF">E6C27_scaffold230G001940</name>
</gene>
<accession>A0A5A7TTV9</accession>
<evidence type="ECO:0000313" key="2">
    <source>
        <dbReference type="EMBL" id="KAA0047003.1"/>
    </source>
</evidence>
<proteinExistence type="predicted"/>
<dbReference type="EMBL" id="SSTE01013576">
    <property type="protein sequence ID" value="KAA0047003.1"/>
    <property type="molecule type" value="Genomic_DNA"/>
</dbReference>
<dbReference type="OrthoDB" id="1751476at2759"/>
<sequence>MAEMGYPATYVDARRPTPYHRGRDGRWLAVQRNPEEERSGTVVAVASRREYHRKWDVKSEQGIFLEYSQNSRAYRVFNNRSETVMKTINVMVNDLEPTAKWTIDEDDEVLNVPVVSSTVLTETPKADT</sequence>
<reference evidence="2 3" key="1">
    <citation type="submission" date="2019-08" db="EMBL/GenBank/DDBJ databases">
        <title>Draft genome sequences of two oriental melons (Cucumis melo L. var makuwa).</title>
        <authorList>
            <person name="Kwon S.-Y."/>
        </authorList>
    </citation>
    <scope>NUCLEOTIDE SEQUENCE [LARGE SCALE GENOMIC DNA]</scope>
    <source>
        <strain evidence="3">cv. SW 3</strain>
        <tissue evidence="2">Leaf</tissue>
    </source>
</reference>
<evidence type="ECO:0000259" key="1">
    <source>
        <dbReference type="Pfam" id="PF25597"/>
    </source>
</evidence>
<feature type="domain" description="Retroviral polymerase SH3-like" evidence="1">
    <location>
        <begin position="47"/>
        <end position="94"/>
    </location>
</feature>
<dbReference type="Proteomes" id="UP000321393">
    <property type="component" value="Unassembled WGS sequence"/>
</dbReference>
<dbReference type="Pfam" id="PF25597">
    <property type="entry name" value="SH3_retrovirus"/>
    <property type="match status" value="1"/>
</dbReference>
<evidence type="ECO:0000313" key="3">
    <source>
        <dbReference type="Proteomes" id="UP000321393"/>
    </source>
</evidence>
<organism evidence="2 3">
    <name type="scientific">Cucumis melo var. makuwa</name>
    <name type="common">Oriental melon</name>
    <dbReference type="NCBI Taxonomy" id="1194695"/>
    <lineage>
        <taxon>Eukaryota</taxon>
        <taxon>Viridiplantae</taxon>
        <taxon>Streptophyta</taxon>
        <taxon>Embryophyta</taxon>
        <taxon>Tracheophyta</taxon>
        <taxon>Spermatophyta</taxon>
        <taxon>Magnoliopsida</taxon>
        <taxon>eudicotyledons</taxon>
        <taxon>Gunneridae</taxon>
        <taxon>Pentapetalae</taxon>
        <taxon>rosids</taxon>
        <taxon>fabids</taxon>
        <taxon>Cucurbitales</taxon>
        <taxon>Cucurbitaceae</taxon>
        <taxon>Benincaseae</taxon>
        <taxon>Cucumis</taxon>
    </lineage>
</organism>
<name>A0A5A7TTV9_CUCMM</name>